<feature type="transmembrane region" description="Helical" evidence="2">
    <location>
        <begin position="195"/>
        <end position="216"/>
    </location>
</feature>
<proteinExistence type="predicted"/>
<feature type="region of interest" description="Disordered" evidence="1">
    <location>
        <begin position="142"/>
        <end position="186"/>
    </location>
</feature>
<dbReference type="GeneID" id="25323781"/>
<keyword evidence="2" id="KW-0472">Membrane</keyword>
<keyword evidence="2" id="KW-1133">Transmembrane helix</keyword>
<feature type="chain" id="PRO_5002250491" description="Mid2 domain-containing protein" evidence="3">
    <location>
        <begin position="22"/>
        <end position="285"/>
    </location>
</feature>
<dbReference type="OrthoDB" id="3689214at2759"/>
<gene>
    <name evidence="4" type="ORF">PV05_01873</name>
</gene>
<evidence type="ECO:0000256" key="3">
    <source>
        <dbReference type="SAM" id="SignalP"/>
    </source>
</evidence>
<evidence type="ECO:0000256" key="2">
    <source>
        <dbReference type="SAM" id="Phobius"/>
    </source>
</evidence>
<feature type="compositionally biased region" description="Low complexity" evidence="1">
    <location>
        <begin position="151"/>
        <end position="180"/>
    </location>
</feature>
<dbReference type="STRING" id="348802.A0A0D2C9X6"/>
<evidence type="ECO:0000256" key="1">
    <source>
        <dbReference type="SAM" id="MobiDB-lite"/>
    </source>
</evidence>
<keyword evidence="3" id="KW-0732">Signal</keyword>
<evidence type="ECO:0000313" key="5">
    <source>
        <dbReference type="Proteomes" id="UP000054342"/>
    </source>
</evidence>
<name>A0A0D2C9X6_9EURO</name>
<keyword evidence="5" id="KW-1185">Reference proteome</keyword>
<feature type="signal peptide" evidence="3">
    <location>
        <begin position="1"/>
        <end position="21"/>
    </location>
</feature>
<sequence>MLTLAYPSLLFGLLLTQGALAQNVGQWNIPEGTRPNFTDVYNNGNSITWSWQGMNRSMSDLWLTSFDPTASYALRVASNINITEPGTLPWTITVTETQIDIDDRFCLRFVLTGTDIFPLHADQFPSPAFLILKRGQTLSATTASSPANVRSSSVGATSAAATNPFSTTSSSPSISATPHPAIDPPRPGLSAGAKAGIAVGVAAVLVIILGLSFWVMRLYRRVKAASNHHSKGIIPEYHESMPTNAADATPTIKYISGVHEVVGDRRQPTEMSTKREEKVIYEMAG</sequence>
<dbReference type="AlphaFoldDB" id="A0A0D2C9X6"/>
<dbReference type="RefSeq" id="XP_013322375.1">
    <property type="nucleotide sequence ID" value="XM_013466921.1"/>
</dbReference>
<organism evidence="4 5">
    <name type="scientific">Exophiala xenobiotica</name>
    <dbReference type="NCBI Taxonomy" id="348802"/>
    <lineage>
        <taxon>Eukaryota</taxon>
        <taxon>Fungi</taxon>
        <taxon>Dikarya</taxon>
        <taxon>Ascomycota</taxon>
        <taxon>Pezizomycotina</taxon>
        <taxon>Eurotiomycetes</taxon>
        <taxon>Chaetothyriomycetidae</taxon>
        <taxon>Chaetothyriales</taxon>
        <taxon>Herpotrichiellaceae</taxon>
        <taxon>Exophiala</taxon>
    </lineage>
</organism>
<dbReference type="Proteomes" id="UP000054342">
    <property type="component" value="Unassembled WGS sequence"/>
</dbReference>
<accession>A0A0D2C9X6</accession>
<evidence type="ECO:0000313" key="4">
    <source>
        <dbReference type="EMBL" id="KIW61791.1"/>
    </source>
</evidence>
<evidence type="ECO:0008006" key="6">
    <source>
        <dbReference type="Google" id="ProtNLM"/>
    </source>
</evidence>
<dbReference type="HOGENOM" id="CLU_078561_0_0_1"/>
<dbReference type="EMBL" id="KN847317">
    <property type="protein sequence ID" value="KIW61791.1"/>
    <property type="molecule type" value="Genomic_DNA"/>
</dbReference>
<protein>
    <recommendedName>
        <fullName evidence="6">Mid2 domain-containing protein</fullName>
    </recommendedName>
</protein>
<reference evidence="4 5" key="1">
    <citation type="submission" date="2015-01" db="EMBL/GenBank/DDBJ databases">
        <title>The Genome Sequence of Exophiala xenobiotica CBS118157.</title>
        <authorList>
            <consortium name="The Broad Institute Genomics Platform"/>
            <person name="Cuomo C."/>
            <person name="de Hoog S."/>
            <person name="Gorbushina A."/>
            <person name="Stielow B."/>
            <person name="Teixiera M."/>
            <person name="Abouelleil A."/>
            <person name="Chapman S.B."/>
            <person name="Priest M."/>
            <person name="Young S.K."/>
            <person name="Wortman J."/>
            <person name="Nusbaum C."/>
            <person name="Birren B."/>
        </authorList>
    </citation>
    <scope>NUCLEOTIDE SEQUENCE [LARGE SCALE GENOMIC DNA]</scope>
    <source>
        <strain evidence="4 5">CBS 118157</strain>
    </source>
</reference>
<keyword evidence="2" id="KW-0812">Transmembrane</keyword>